<dbReference type="Proteomes" id="UP000636479">
    <property type="component" value="Unassembled WGS sequence"/>
</dbReference>
<reference evidence="6" key="1">
    <citation type="submission" date="2020-05" db="EMBL/GenBank/DDBJ databases">
        <title>Mycena genomes resolve the evolution of fungal bioluminescence.</title>
        <authorList>
            <person name="Tsai I.J."/>
        </authorList>
    </citation>
    <scope>NUCLEOTIDE SEQUENCE</scope>
    <source>
        <strain evidence="6">171206Taipei</strain>
    </source>
</reference>
<comment type="cofactor">
    <cofactor evidence="1">
        <name>FAD</name>
        <dbReference type="ChEBI" id="CHEBI:57692"/>
    </cofactor>
</comment>
<dbReference type="GeneID" id="59353050"/>
<evidence type="ECO:0000313" key="7">
    <source>
        <dbReference type="Proteomes" id="UP000636479"/>
    </source>
</evidence>
<dbReference type="AlphaFoldDB" id="A0A8H6VPL0"/>
<keyword evidence="7" id="KW-1185">Reference proteome</keyword>
<dbReference type="OrthoDB" id="2690153at2759"/>
<dbReference type="InterPro" id="IPR002938">
    <property type="entry name" value="FAD-bd"/>
</dbReference>
<dbReference type="Pfam" id="PF01494">
    <property type="entry name" value="FAD_binding_3"/>
    <property type="match status" value="1"/>
</dbReference>
<name>A0A8H6VPL0_9AGAR</name>
<keyword evidence="6" id="KW-0503">Monooxygenase</keyword>
<evidence type="ECO:0000256" key="3">
    <source>
        <dbReference type="ARBA" id="ARBA00022827"/>
    </source>
</evidence>
<keyword evidence="2" id="KW-0285">Flavoprotein</keyword>
<protein>
    <submittedName>
        <fullName evidence="6">Pentachlorophenol 4-monooxygenase</fullName>
    </submittedName>
</protein>
<feature type="domain" description="FAD-binding" evidence="5">
    <location>
        <begin position="9"/>
        <end position="301"/>
    </location>
</feature>
<proteinExistence type="predicted"/>
<evidence type="ECO:0000256" key="1">
    <source>
        <dbReference type="ARBA" id="ARBA00001974"/>
    </source>
</evidence>
<keyword evidence="3" id="KW-0274">FAD</keyword>
<dbReference type="InterPro" id="IPR036188">
    <property type="entry name" value="FAD/NAD-bd_sf"/>
</dbReference>
<dbReference type="PANTHER" id="PTHR43004:SF19">
    <property type="entry name" value="BINDING MONOOXYGENASE, PUTATIVE (JCVI)-RELATED"/>
    <property type="match status" value="1"/>
</dbReference>
<dbReference type="InterPro" id="IPR050641">
    <property type="entry name" value="RIFMO-like"/>
</dbReference>
<organism evidence="6 7">
    <name type="scientific">Mycena indigotica</name>
    <dbReference type="NCBI Taxonomy" id="2126181"/>
    <lineage>
        <taxon>Eukaryota</taxon>
        <taxon>Fungi</taxon>
        <taxon>Dikarya</taxon>
        <taxon>Basidiomycota</taxon>
        <taxon>Agaricomycotina</taxon>
        <taxon>Agaricomycetes</taxon>
        <taxon>Agaricomycetidae</taxon>
        <taxon>Agaricales</taxon>
        <taxon>Marasmiineae</taxon>
        <taxon>Mycenaceae</taxon>
        <taxon>Mycena</taxon>
    </lineage>
</organism>
<evidence type="ECO:0000259" key="5">
    <source>
        <dbReference type="Pfam" id="PF01494"/>
    </source>
</evidence>
<dbReference type="GO" id="GO:0071949">
    <property type="term" value="F:FAD binding"/>
    <property type="evidence" value="ECO:0007669"/>
    <property type="project" value="InterPro"/>
</dbReference>
<dbReference type="SUPFAM" id="SSF51905">
    <property type="entry name" value="FAD/NAD(P)-binding domain"/>
    <property type="match status" value="1"/>
</dbReference>
<keyword evidence="4" id="KW-0560">Oxidoreductase</keyword>
<dbReference type="PRINTS" id="PR00420">
    <property type="entry name" value="RNGMNOXGNASE"/>
</dbReference>
<dbReference type="Gene3D" id="3.50.50.60">
    <property type="entry name" value="FAD/NAD(P)-binding domain"/>
    <property type="match status" value="1"/>
</dbReference>
<accession>A0A8H6VPL0</accession>
<dbReference type="RefSeq" id="XP_037213126.1">
    <property type="nucleotide sequence ID" value="XM_037370534.1"/>
</dbReference>
<sequence>MSTSVDSHTTVLIVGAGPTGLTLALSLLQHGVKVRLIDLTLSPHEAARGTAIMPRTQEALAILGVMNDVKEIATGPLQMAIYAPDGKTILKAFDWSQSAPESPTIPFRQTASISQHELEKILRHHLNGRGCKVAMGLKLIGIAQNDQAVTATVQIDEKTVDIKCDFLVAADGAKGVSRRLLDVSFLGETKEDARIWAANVQVPGFDRQYWHRWGDFASAATSLKPIYPEPWFQMLTLGPQLPKEIPTDLPQTQALFNSISKRSDLVLTDVSWVTEWKANIRMTDKFSVGRVFLAGGPARCHRDRSRSQSGNGLG</sequence>
<evidence type="ECO:0000256" key="4">
    <source>
        <dbReference type="ARBA" id="ARBA00023002"/>
    </source>
</evidence>
<dbReference type="Gene3D" id="3.30.70.2450">
    <property type="match status" value="1"/>
</dbReference>
<gene>
    <name evidence="6" type="ORF">MIND_01414000</name>
</gene>
<dbReference type="GO" id="GO:0016709">
    <property type="term" value="F:oxidoreductase activity, acting on paired donors, with incorporation or reduction of molecular oxygen, NAD(P)H as one donor, and incorporation of one atom of oxygen"/>
    <property type="evidence" value="ECO:0007669"/>
    <property type="project" value="UniProtKB-ARBA"/>
</dbReference>
<dbReference type="EMBL" id="JACAZF010000018">
    <property type="protein sequence ID" value="KAF7288974.1"/>
    <property type="molecule type" value="Genomic_DNA"/>
</dbReference>
<dbReference type="PANTHER" id="PTHR43004">
    <property type="entry name" value="TRK SYSTEM POTASSIUM UPTAKE PROTEIN"/>
    <property type="match status" value="1"/>
</dbReference>
<evidence type="ECO:0000313" key="6">
    <source>
        <dbReference type="EMBL" id="KAF7288974.1"/>
    </source>
</evidence>
<comment type="caution">
    <text evidence="6">The sequence shown here is derived from an EMBL/GenBank/DDBJ whole genome shotgun (WGS) entry which is preliminary data.</text>
</comment>
<evidence type="ECO:0000256" key="2">
    <source>
        <dbReference type="ARBA" id="ARBA00022630"/>
    </source>
</evidence>